<name>A0ABS3MB59_9BRAD</name>
<comment type="caution">
    <text evidence="1">The sequence shown here is derived from an EMBL/GenBank/DDBJ whole genome shotgun (WGS) entry which is preliminary data.</text>
</comment>
<dbReference type="Proteomes" id="UP000692816">
    <property type="component" value="Unassembled WGS sequence"/>
</dbReference>
<protein>
    <submittedName>
        <fullName evidence="1">Uncharacterized protein</fullName>
    </submittedName>
</protein>
<dbReference type="EMBL" id="JAGEPA010000001">
    <property type="protein sequence ID" value="MBO1428701.1"/>
    <property type="molecule type" value="Genomic_DNA"/>
</dbReference>
<organism evidence="1 2">
    <name type="scientific">Bradyrhizobium quebecense</name>
    <dbReference type="NCBI Taxonomy" id="2748629"/>
    <lineage>
        <taxon>Bacteria</taxon>
        <taxon>Pseudomonadati</taxon>
        <taxon>Pseudomonadota</taxon>
        <taxon>Alphaproteobacteria</taxon>
        <taxon>Hyphomicrobiales</taxon>
        <taxon>Nitrobacteraceae</taxon>
        <taxon>Bradyrhizobium</taxon>
    </lineage>
</organism>
<dbReference type="RefSeq" id="WP_207830782.1">
    <property type="nucleotide sequence ID" value="NZ_CP088282.1"/>
</dbReference>
<evidence type="ECO:0000313" key="2">
    <source>
        <dbReference type="Proteomes" id="UP000692816"/>
    </source>
</evidence>
<accession>A0ABS3MB59</accession>
<gene>
    <name evidence="1" type="ORF">J4P68_04570</name>
</gene>
<proteinExistence type="predicted"/>
<keyword evidence="2" id="KW-1185">Reference proteome</keyword>
<sequence>MTINVKAYANADDVLIAWQPDTWSNDWVGFQLERRNNITQQTTVLSNRIPPNQAMLCTRSWPSCTMPISAAARSMPPSTR</sequence>
<evidence type="ECO:0000313" key="1">
    <source>
        <dbReference type="EMBL" id="MBO1428701.1"/>
    </source>
</evidence>
<reference evidence="1" key="1">
    <citation type="journal article" date="2021" name="Int. J. Syst. Evol. Microbiol.">
        <title>Bradyrhizobium septentrionale sp. nov. (sv. septentrionale) and Bradyrhizobium quebecense sp. nov. (sv. septentrionale) associated with legumes native to Canada possess rearranged symbiosis genes and numerous insertion sequences.</title>
        <authorList>
            <person name="Bromfield E.S.P."/>
            <person name="Cloutier S."/>
        </authorList>
    </citation>
    <scope>NUCLEOTIDE SEQUENCE</scope>
    <source>
        <strain evidence="1">12S5</strain>
    </source>
</reference>